<gene>
    <name evidence="2" type="ORF">V3330_14385</name>
</gene>
<keyword evidence="3" id="KW-1185">Reference proteome</keyword>
<dbReference type="InterPro" id="IPR003423">
    <property type="entry name" value="OMP_efflux"/>
</dbReference>
<comment type="caution">
    <text evidence="2">The sequence shown here is derived from an EMBL/GenBank/DDBJ whole genome shotgun (WGS) entry which is preliminary data.</text>
</comment>
<evidence type="ECO:0000313" key="3">
    <source>
        <dbReference type="Proteomes" id="UP001359886"/>
    </source>
</evidence>
<evidence type="ECO:0000313" key="2">
    <source>
        <dbReference type="EMBL" id="MEJ8568818.1"/>
    </source>
</evidence>
<reference evidence="2 3" key="1">
    <citation type="submission" date="2024-02" db="EMBL/GenBank/DDBJ databases">
        <title>A novel Wenzhouxiangellaceae bacterium, isolated from coastal sediments.</title>
        <authorList>
            <person name="Du Z.-J."/>
            <person name="Ye Y.-Q."/>
            <person name="Zhang X.-Y."/>
        </authorList>
    </citation>
    <scope>NUCLEOTIDE SEQUENCE [LARGE SCALE GENOMIC DNA]</scope>
    <source>
        <strain evidence="2 3">CH-27</strain>
    </source>
</reference>
<dbReference type="InterPro" id="IPR010131">
    <property type="entry name" value="MdtP/NodT-like"/>
</dbReference>
<proteinExistence type="inferred from homology"/>
<protein>
    <submittedName>
        <fullName evidence="2">TolC family protein</fullName>
    </submittedName>
</protein>
<name>A0AAW9RL54_9GAMM</name>
<dbReference type="PANTHER" id="PTHR30203">
    <property type="entry name" value="OUTER MEMBRANE CATION EFFLUX PROTEIN"/>
    <property type="match status" value="1"/>
</dbReference>
<dbReference type="PANTHER" id="PTHR30203:SF24">
    <property type="entry name" value="BLR4935 PROTEIN"/>
    <property type="match status" value="1"/>
</dbReference>
<dbReference type="GO" id="GO:0015562">
    <property type="term" value="F:efflux transmembrane transporter activity"/>
    <property type="evidence" value="ECO:0007669"/>
    <property type="project" value="InterPro"/>
</dbReference>
<comment type="similarity">
    <text evidence="1">Belongs to the outer membrane factor (OMF) (TC 1.B.17) family.</text>
</comment>
<dbReference type="Pfam" id="PF02321">
    <property type="entry name" value="OEP"/>
    <property type="match status" value="2"/>
</dbReference>
<accession>A0AAW9RL54</accession>
<organism evidence="2 3">
    <name type="scientific">Elongatibacter sediminis</name>
    <dbReference type="NCBI Taxonomy" id="3119006"/>
    <lineage>
        <taxon>Bacteria</taxon>
        <taxon>Pseudomonadati</taxon>
        <taxon>Pseudomonadota</taxon>
        <taxon>Gammaproteobacteria</taxon>
        <taxon>Chromatiales</taxon>
        <taxon>Wenzhouxiangellaceae</taxon>
        <taxon>Elongatibacter</taxon>
    </lineage>
</organism>
<dbReference type="SUPFAM" id="SSF56954">
    <property type="entry name" value="Outer membrane efflux proteins (OEP)"/>
    <property type="match status" value="1"/>
</dbReference>
<sequence>MRLPIQGMALILSFLPIIAWPNNEIRPTENLLFERHPDPALSEFVRTVVETNPRVQAAMAALEASRAYESAAGKPLYNPELEAGYESAVDDTWEVGIGQTFDWSGKRKARERVAASDRYTSEAAYEAVRREVSVNLLSGLAAFQTGKQRESLAAERVEIMEDFSELAQRRFAAGDLTQVEADLATLASVDAQIQRATAAADLAEATQVVRSLTLASASDQWPMIDTDLPRAATIDDPQRFVLSLPEIQVAQRRLDAANAAIELRESERKPDPRLSLRGGREDDSTLVGINLSIPLYIRNNYKFEVSAAVAERDQVQQIFDDKLRHAYARLLSASERYQLSRDAWEGWQRIGQASLQRQVELLRRLWEAGELSTTDYLVQLQQTLDTRWNALNLELTMWNAWFEWLAATGSADNWLGLENTP</sequence>
<dbReference type="Gene3D" id="1.20.1600.10">
    <property type="entry name" value="Outer membrane efflux proteins (OEP)"/>
    <property type="match status" value="1"/>
</dbReference>
<dbReference type="Proteomes" id="UP001359886">
    <property type="component" value="Unassembled WGS sequence"/>
</dbReference>
<dbReference type="EMBL" id="JAZHOG010000010">
    <property type="protein sequence ID" value="MEJ8568818.1"/>
    <property type="molecule type" value="Genomic_DNA"/>
</dbReference>
<dbReference type="AlphaFoldDB" id="A0AAW9RL54"/>
<evidence type="ECO:0000256" key="1">
    <source>
        <dbReference type="ARBA" id="ARBA00007613"/>
    </source>
</evidence>